<organism evidence="2 3">
    <name type="scientific">Rhizoctonia solani</name>
    <dbReference type="NCBI Taxonomy" id="456999"/>
    <lineage>
        <taxon>Eukaryota</taxon>
        <taxon>Fungi</taxon>
        <taxon>Dikarya</taxon>
        <taxon>Basidiomycota</taxon>
        <taxon>Agaricomycotina</taxon>
        <taxon>Agaricomycetes</taxon>
        <taxon>Cantharellales</taxon>
        <taxon>Ceratobasidiaceae</taxon>
        <taxon>Rhizoctonia</taxon>
    </lineage>
</organism>
<gene>
    <name evidence="2" type="ORF">RDB_LOCUS122345</name>
</gene>
<name>A0A8H3B7B1_9AGAM</name>
<dbReference type="Proteomes" id="UP000663841">
    <property type="component" value="Unassembled WGS sequence"/>
</dbReference>
<dbReference type="EMBL" id="CAJMWW010000136">
    <property type="protein sequence ID" value="CAE6449531.1"/>
    <property type="molecule type" value="Genomic_DNA"/>
</dbReference>
<sequence length="546" mass="59377">MPIFGSVREVWELGPTSRGGVLLSDIPDGQLVEKGSLEDVVRITANAQAEIGGDLFTEIGTTGEVAVRVHASWTITPRNRAAILTVTDACSYYLEIGTIFPKLRTLRKLVGKAVVTEVLQCPAYAMLLTDKGVGGKASLSLHTGLSEAGAVLATGGSAKWQYNSESGLWRTACGYRRTLEEPDAIFTPLYRLKKISRGWPRYRGVSVPGLEEPVSEDYSPPWEELDEDGEEIYQILQYNYAVRVPSHLAVNSAVIQLATYPSVAMGVSSKKYVDLIFKASGKYGNWDPPHTVEVGDWGKVDRGTGNFVKEGNIFRDPECSALLSDAPDAPLIKRGDPEDVLRITAGAQMELKNDLYTEVGGMGELGVRVSGSWEFTPRNRAAVLTATDAYSNYLEVGVVFPRLRNLRKLEGKAIVTEALHCPAYALLLTEKGKGGKASLSLHTGLSDIPAAAGVGAGAGWKFTTESGFWRTACGYRATLDGNDAVYTPLYRLEKVPRVWRVGHRGGSTASTPMEEPVREIYNPPWDELDEDGEEIPPADSPMSPDF</sequence>
<evidence type="ECO:0000313" key="2">
    <source>
        <dbReference type="EMBL" id="CAE6449531.1"/>
    </source>
</evidence>
<evidence type="ECO:0000256" key="1">
    <source>
        <dbReference type="SAM" id="MobiDB-lite"/>
    </source>
</evidence>
<accession>A0A8H3B7B1</accession>
<feature type="compositionally biased region" description="Acidic residues" evidence="1">
    <location>
        <begin position="526"/>
        <end position="536"/>
    </location>
</feature>
<reference evidence="2" key="1">
    <citation type="submission" date="2021-01" db="EMBL/GenBank/DDBJ databases">
        <authorList>
            <person name="Kaushik A."/>
        </authorList>
    </citation>
    <scope>NUCLEOTIDE SEQUENCE</scope>
    <source>
        <strain evidence="2">AG3-T5</strain>
    </source>
</reference>
<protein>
    <submittedName>
        <fullName evidence="2">Uncharacterized protein</fullName>
    </submittedName>
</protein>
<evidence type="ECO:0000313" key="3">
    <source>
        <dbReference type="Proteomes" id="UP000663841"/>
    </source>
</evidence>
<feature type="region of interest" description="Disordered" evidence="1">
    <location>
        <begin position="506"/>
        <end position="546"/>
    </location>
</feature>
<dbReference type="AlphaFoldDB" id="A0A8H3B7B1"/>
<proteinExistence type="predicted"/>
<comment type="caution">
    <text evidence="2">The sequence shown here is derived from an EMBL/GenBank/DDBJ whole genome shotgun (WGS) entry which is preliminary data.</text>
</comment>